<accession>A0A0F9VGQ5</accession>
<sequence>MICDFPRCRNMSDYKYIGKNLCHTHWVEISGCDGGSQTEKVVLGKIGLFRNDEGSVVPQSRSENS</sequence>
<reference evidence="1" key="1">
    <citation type="journal article" date="2015" name="Nature">
        <title>Complex archaea that bridge the gap between prokaryotes and eukaryotes.</title>
        <authorList>
            <person name="Spang A."/>
            <person name="Saw J.H."/>
            <person name="Jorgensen S.L."/>
            <person name="Zaremba-Niedzwiedzka K."/>
            <person name="Martijn J."/>
            <person name="Lind A.E."/>
            <person name="van Eijk R."/>
            <person name="Schleper C."/>
            <person name="Guy L."/>
            <person name="Ettema T.J."/>
        </authorList>
    </citation>
    <scope>NUCLEOTIDE SEQUENCE</scope>
</reference>
<proteinExistence type="predicted"/>
<organism evidence="1">
    <name type="scientific">marine sediment metagenome</name>
    <dbReference type="NCBI Taxonomy" id="412755"/>
    <lineage>
        <taxon>unclassified sequences</taxon>
        <taxon>metagenomes</taxon>
        <taxon>ecological metagenomes</taxon>
    </lineage>
</organism>
<protein>
    <submittedName>
        <fullName evidence="1">Uncharacterized protein</fullName>
    </submittedName>
</protein>
<dbReference type="AlphaFoldDB" id="A0A0F9VGQ5"/>
<dbReference type="EMBL" id="LAZR01000049">
    <property type="protein sequence ID" value="KKN99022.1"/>
    <property type="molecule type" value="Genomic_DNA"/>
</dbReference>
<evidence type="ECO:0000313" key="1">
    <source>
        <dbReference type="EMBL" id="KKN99022.1"/>
    </source>
</evidence>
<name>A0A0F9VGQ5_9ZZZZ</name>
<comment type="caution">
    <text evidence="1">The sequence shown here is derived from an EMBL/GenBank/DDBJ whole genome shotgun (WGS) entry which is preliminary data.</text>
</comment>
<gene>
    <name evidence="1" type="ORF">LCGC14_0142670</name>
</gene>